<proteinExistence type="predicted"/>
<name>A0A7Y9EPU0_9ACTN</name>
<dbReference type="EMBL" id="JACCBA010000001">
    <property type="protein sequence ID" value="NYD51716.1"/>
    <property type="molecule type" value="Genomic_DNA"/>
</dbReference>
<comment type="caution">
    <text evidence="1">The sequence shown here is derived from an EMBL/GenBank/DDBJ whole genome shotgun (WGS) entry which is preliminary data.</text>
</comment>
<reference evidence="1 2" key="1">
    <citation type="submission" date="2020-07" db="EMBL/GenBank/DDBJ databases">
        <title>Sequencing the genomes of 1000 actinobacteria strains.</title>
        <authorList>
            <person name="Klenk H.-P."/>
        </authorList>
    </citation>
    <scope>NUCLEOTIDE SEQUENCE [LARGE SCALE GENOMIC DNA]</scope>
    <source>
        <strain evidence="1 2">DSM 40398</strain>
    </source>
</reference>
<evidence type="ECO:0000313" key="1">
    <source>
        <dbReference type="EMBL" id="NYD51716.1"/>
    </source>
</evidence>
<sequence length="84" mass="8798">MSGAGPRQRREPAGKTRKTYYLAADTVAALDEAVERIRSALGGRVDRHEAIGAIITAGAAQTDQIVAALRAELLRDLAPGEGGQ</sequence>
<dbReference type="RefSeq" id="WP_179848052.1">
    <property type="nucleotide sequence ID" value="NZ_JACCBA010000001.1"/>
</dbReference>
<keyword evidence="2" id="KW-1185">Reference proteome</keyword>
<accession>A0A7Y9EPU0</accession>
<gene>
    <name evidence="1" type="ORF">BJY14_007699</name>
</gene>
<dbReference type="Proteomes" id="UP000529783">
    <property type="component" value="Unassembled WGS sequence"/>
</dbReference>
<protein>
    <submittedName>
        <fullName evidence="1">Uncharacterized protein</fullName>
    </submittedName>
</protein>
<organism evidence="1 2">
    <name type="scientific">Actinomadura luteofluorescens</name>
    <dbReference type="NCBI Taxonomy" id="46163"/>
    <lineage>
        <taxon>Bacteria</taxon>
        <taxon>Bacillati</taxon>
        <taxon>Actinomycetota</taxon>
        <taxon>Actinomycetes</taxon>
        <taxon>Streptosporangiales</taxon>
        <taxon>Thermomonosporaceae</taxon>
        <taxon>Actinomadura</taxon>
    </lineage>
</organism>
<evidence type="ECO:0000313" key="2">
    <source>
        <dbReference type="Proteomes" id="UP000529783"/>
    </source>
</evidence>
<dbReference type="AlphaFoldDB" id="A0A7Y9EPU0"/>